<keyword evidence="3" id="KW-1185">Reference proteome</keyword>
<dbReference type="InterPro" id="IPR000210">
    <property type="entry name" value="BTB/POZ_dom"/>
</dbReference>
<organism evidence="2 3">
    <name type="scientific">Aspergillus sclerotiicarbonarius (strain CBS 121057 / IBT 28362)</name>
    <dbReference type="NCBI Taxonomy" id="1448318"/>
    <lineage>
        <taxon>Eukaryota</taxon>
        <taxon>Fungi</taxon>
        <taxon>Dikarya</taxon>
        <taxon>Ascomycota</taxon>
        <taxon>Pezizomycotina</taxon>
        <taxon>Eurotiomycetes</taxon>
        <taxon>Eurotiomycetidae</taxon>
        <taxon>Eurotiales</taxon>
        <taxon>Aspergillaceae</taxon>
        <taxon>Aspergillus</taxon>
        <taxon>Aspergillus subgen. Circumdati</taxon>
    </lineage>
</organism>
<evidence type="ECO:0000313" key="3">
    <source>
        <dbReference type="Proteomes" id="UP000248423"/>
    </source>
</evidence>
<accession>A0A319F9S3</accession>
<evidence type="ECO:0000313" key="2">
    <source>
        <dbReference type="EMBL" id="PYI02623.1"/>
    </source>
</evidence>
<dbReference type="InterPro" id="IPR011333">
    <property type="entry name" value="SKP1/BTB/POZ_sf"/>
</dbReference>
<feature type="domain" description="BTB" evidence="1">
    <location>
        <begin position="17"/>
        <end position="100"/>
    </location>
</feature>
<name>A0A319F9S3_ASPSB</name>
<dbReference type="Proteomes" id="UP000248423">
    <property type="component" value="Unassembled WGS sequence"/>
</dbReference>
<reference evidence="2 3" key="1">
    <citation type="submission" date="2018-02" db="EMBL/GenBank/DDBJ databases">
        <title>The genomes of Aspergillus section Nigri reveals drivers in fungal speciation.</title>
        <authorList>
            <consortium name="DOE Joint Genome Institute"/>
            <person name="Vesth T.C."/>
            <person name="Nybo J."/>
            <person name="Theobald S."/>
            <person name="Brandl J."/>
            <person name="Frisvad J.C."/>
            <person name="Nielsen K.F."/>
            <person name="Lyhne E.K."/>
            <person name="Kogle M.E."/>
            <person name="Kuo A."/>
            <person name="Riley R."/>
            <person name="Clum A."/>
            <person name="Nolan M."/>
            <person name="Lipzen A."/>
            <person name="Salamov A."/>
            <person name="Henrissat B."/>
            <person name="Wiebenga A."/>
            <person name="De vries R.P."/>
            <person name="Grigoriev I.V."/>
            <person name="Mortensen U.H."/>
            <person name="Andersen M.R."/>
            <person name="Baker S.E."/>
        </authorList>
    </citation>
    <scope>NUCLEOTIDE SEQUENCE [LARGE SCALE GENOMIC DNA]</scope>
    <source>
        <strain evidence="2 3">CBS 121057</strain>
    </source>
</reference>
<dbReference type="SUPFAM" id="SSF54695">
    <property type="entry name" value="POZ domain"/>
    <property type="match status" value="1"/>
</dbReference>
<dbReference type="Pfam" id="PF00651">
    <property type="entry name" value="BTB"/>
    <property type="match status" value="1"/>
</dbReference>
<proteinExistence type="predicted"/>
<evidence type="ECO:0000259" key="1">
    <source>
        <dbReference type="PROSITE" id="PS50097"/>
    </source>
</evidence>
<dbReference type="VEuPathDB" id="FungiDB:BO78DRAFT_453536"/>
<dbReference type="Gene3D" id="3.30.710.10">
    <property type="entry name" value="Potassium Channel Kv1.1, Chain A"/>
    <property type="match status" value="1"/>
</dbReference>
<gene>
    <name evidence="2" type="ORF">BO78DRAFT_453536</name>
</gene>
<protein>
    <recommendedName>
        <fullName evidence="1">BTB domain-containing protein</fullName>
    </recommendedName>
</protein>
<dbReference type="PROSITE" id="PS50097">
    <property type="entry name" value="BTB"/>
    <property type="match status" value="1"/>
</dbReference>
<sequence>MDTRPVLRDEITISPTSDLNVVVNGFYQSIEDHAIIAVPHTTIMKVERAKLTNASEYFQAMFRSAWTETQTQTITLEDDNIKAMELLLRKIHGTMSTMTDKRVTVAEWWHLVMACDKYGIDPKTLSQLFGGWHEAVKNRDEYKKPFLKFEMQVAFPCYAFDTAAAFQQVTKKLVYTSTGHIMESNPTNIREMHLPPRVVQQLNAARGRLRNILHQGLFEQIGGIVQHATCPCKETTVFEYLRELSRIKVWPLEDSLKDVSINDIILQLRRFDSARMRKYKGPPPRHVDDWEQLCPCSHDWERVVLSAANRVSNYFDGLCLDCMDTSKNLRDGGSKDDDYWHYYELFQRYDARCRVNHGEPTWYFSFMGRREKKGLIADW</sequence>
<dbReference type="AlphaFoldDB" id="A0A319F9S3"/>
<dbReference type="OrthoDB" id="268428at2759"/>
<dbReference type="EMBL" id="KZ826392">
    <property type="protein sequence ID" value="PYI02623.1"/>
    <property type="molecule type" value="Genomic_DNA"/>
</dbReference>
<dbReference type="STRING" id="1448318.A0A319F9S3"/>